<keyword evidence="3" id="KW-1185">Reference proteome</keyword>
<evidence type="ECO:0000313" key="2">
    <source>
        <dbReference type="EMBL" id="VDN15722.1"/>
    </source>
</evidence>
<organism evidence="2 3">
    <name type="scientific">Dibothriocephalus latus</name>
    <name type="common">Fish tapeworm</name>
    <name type="synonym">Diphyllobothrium latum</name>
    <dbReference type="NCBI Taxonomy" id="60516"/>
    <lineage>
        <taxon>Eukaryota</taxon>
        <taxon>Metazoa</taxon>
        <taxon>Spiralia</taxon>
        <taxon>Lophotrochozoa</taxon>
        <taxon>Platyhelminthes</taxon>
        <taxon>Cestoda</taxon>
        <taxon>Eucestoda</taxon>
        <taxon>Diphyllobothriidea</taxon>
        <taxon>Diphyllobothriidae</taxon>
        <taxon>Dibothriocephalus</taxon>
    </lineage>
</organism>
<accession>A0A3P7P6A9</accession>
<evidence type="ECO:0000256" key="1">
    <source>
        <dbReference type="SAM" id="MobiDB-lite"/>
    </source>
</evidence>
<evidence type="ECO:0000313" key="3">
    <source>
        <dbReference type="Proteomes" id="UP000281553"/>
    </source>
</evidence>
<gene>
    <name evidence="2" type="ORF">DILT_LOCUS11553</name>
</gene>
<feature type="compositionally biased region" description="Low complexity" evidence="1">
    <location>
        <begin position="84"/>
        <end position="95"/>
    </location>
</feature>
<feature type="compositionally biased region" description="Basic residues" evidence="1">
    <location>
        <begin position="53"/>
        <end position="62"/>
    </location>
</feature>
<feature type="region of interest" description="Disordered" evidence="1">
    <location>
        <begin position="53"/>
        <end position="109"/>
    </location>
</feature>
<dbReference type="EMBL" id="UYRU01063411">
    <property type="protein sequence ID" value="VDN15722.1"/>
    <property type="molecule type" value="Genomic_DNA"/>
</dbReference>
<dbReference type="AlphaFoldDB" id="A0A3P7P6A9"/>
<reference evidence="2 3" key="1">
    <citation type="submission" date="2018-11" db="EMBL/GenBank/DDBJ databases">
        <authorList>
            <consortium name="Pathogen Informatics"/>
        </authorList>
    </citation>
    <scope>NUCLEOTIDE SEQUENCE [LARGE SCALE GENOMIC DNA]</scope>
</reference>
<name>A0A3P7P6A9_DIBLA</name>
<proteinExistence type="predicted"/>
<protein>
    <submittedName>
        <fullName evidence="2">Uncharacterized protein</fullName>
    </submittedName>
</protein>
<dbReference type="Proteomes" id="UP000281553">
    <property type="component" value="Unassembled WGS sequence"/>
</dbReference>
<sequence length="162" mass="17848">MTGDKEETAVQVSQAAGHFPPGLTIIRLTDGKSMADVARAIYVQKEGMEMRLKEKKRRRRWHWPSSFRISTTSSKNKRPDTSFEEPSSSTDYSSSESDEDVEGGLGAGALPKLELIQHRHASVANDGLRLHNRKHPGEADEAVGLVIDGKTLRYATSVSLSN</sequence>